<feature type="compositionally biased region" description="Low complexity" evidence="1">
    <location>
        <begin position="88"/>
        <end position="99"/>
    </location>
</feature>
<feature type="region of interest" description="Disordered" evidence="1">
    <location>
        <begin position="78"/>
        <end position="111"/>
    </location>
</feature>
<feature type="compositionally biased region" description="Polar residues" evidence="1">
    <location>
        <begin position="101"/>
        <end position="110"/>
    </location>
</feature>
<gene>
    <name evidence="2" type="ORF">Q7C36_005165</name>
</gene>
<proteinExistence type="predicted"/>
<protein>
    <submittedName>
        <fullName evidence="2">Uncharacterized protein</fullName>
    </submittedName>
</protein>
<evidence type="ECO:0000313" key="3">
    <source>
        <dbReference type="Proteomes" id="UP001187315"/>
    </source>
</evidence>
<sequence>MLVKVKLGDAQKFVKITELSLEEFLSAAFLKFGVPAVPENVKVFDESGTEVDDDVFEDVVIEPSVGVLTIKHGADLDSASPQASHGQSNLSLSSSIDSSDTQDTVIIEQSSSRKRMRLDDEAKKMGNNFLLVETILVQKPGGERIINEYNRTKSLGTKQGGKWSTSWQLTLQKRMGNLHDHYLVDICTSPPRQVKEKYARGIVTLFPYLSDPFSKNGYVQNIIMMVKAVLGQKRPGKVSASQAEKHLVVFKKSGTNIEEHFREITAIAQPCLLAVGPQKNSVHQYFIVLDQHAIPCSSALPSQ</sequence>
<comment type="caution">
    <text evidence="2">The sequence shown here is derived from an EMBL/GenBank/DDBJ whole genome shotgun (WGS) entry which is preliminary data.</text>
</comment>
<dbReference type="PANTHER" id="PTHR31025:SF29">
    <property type="entry name" value="SI:CH211-196P9.1"/>
    <property type="match status" value="1"/>
</dbReference>
<dbReference type="AlphaFoldDB" id="A0AA88NNH1"/>
<name>A0AA88NNH1_TACVA</name>
<keyword evidence="3" id="KW-1185">Reference proteome</keyword>
<evidence type="ECO:0000256" key="1">
    <source>
        <dbReference type="SAM" id="MobiDB-lite"/>
    </source>
</evidence>
<evidence type="ECO:0000313" key="2">
    <source>
        <dbReference type="EMBL" id="KAK2860999.1"/>
    </source>
</evidence>
<dbReference type="PANTHER" id="PTHR31025">
    <property type="entry name" value="SI:CH211-196P9.1-RELATED"/>
    <property type="match status" value="1"/>
</dbReference>
<organism evidence="2 3">
    <name type="scientific">Tachysurus vachellii</name>
    <name type="common">Darkbarbel catfish</name>
    <name type="synonym">Pelteobagrus vachellii</name>
    <dbReference type="NCBI Taxonomy" id="175792"/>
    <lineage>
        <taxon>Eukaryota</taxon>
        <taxon>Metazoa</taxon>
        <taxon>Chordata</taxon>
        <taxon>Craniata</taxon>
        <taxon>Vertebrata</taxon>
        <taxon>Euteleostomi</taxon>
        <taxon>Actinopterygii</taxon>
        <taxon>Neopterygii</taxon>
        <taxon>Teleostei</taxon>
        <taxon>Ostariophysi</taxon>
        <taxon>Siluriformes</taxon>
        <taxon>Bagridae</taxon>
        <taxon>Tachysurus</taxon>
    </lineage>
</organism>
<accession>A0AA88NNH1</accession>
<dbReference type="EMBL" id="JAVHJS010000004">
    <property type="protein sequence ID" value="KAK2860999.1"/>
    <property type="molecule type" value="Genomic_DNA"/>
</dbReference>
<dbReference type="Proteomes" id="UP001187315">
    <property type="component" value="Unassembled WGS sequence"/>
</dbReference>
<reference evidence="2" key="1">
    <citation type="submission" date="2023-08" db="EMBL/GenBank/DDBJ databases">
        <title>Pelteobagrus vachellii genome.</title>
        <authorList>
            <person name="Liu H."/>
        </authorList>
    </citation>
    <scope>NUCLEOTIDE SEQUENCE</scope>
    <source>
        <strain evidence="2">PRFRI_2022a</strain>
        <tissue evidence="2">Muscle</tissue>
    </source>
</reference>